<dbReference type="Proteomes" id="UP000182660">
    <property type="component" value="Unassembled WGS sequence"/>
</dbReference>
<evidence type="ECO:0000313" key="1">
    <source>
        <dbReference type="EMBL" id="SGZ00049.1"/>
    </source>
</evidence>
<proteinExistence type="predicted"/>
<organism evidence="1 2">
    <name type="scientific">Moritella viscosa</name>
    <dbReference type="NCBI Taxonomy" id="80854"/>
    <lineage>
        <taxon>Bacteria</taxon>
        <taxon>Pseudomonadati</taxon>
        <taxon>Pseudomonadota</taxon>
        <taxon>Gammaproteobacteria</taxon>
        <taxon>Alteromonadales</taxon>
        <taxon>Moritellaceae</taxon>
        <taxon>Moritella</taxon>
    </lineage>
</organism>
<comment type="caution">
    <text evidence="1">The sequence shown here is derived from an EMBL/GenBank/DDBJ whole genome shotgun (WGS) entry which is preliminary data.</text>
</comment>
<accession>A0ABY1HJ40</accession>
<evidence type="ECO:0000313" key="2">
    <source>
        <dbReference type="Proteomes" id="UP000182660"/>
    </source>
</evidence>
<name>A0ABY1HJ40_9GAMM</name>
<gene>
    <name evidence="1" type="ORF">MT2528_3963</name>
</gene>
<dbReference type="EMBL" id="FPLJ01000088">
    <property type="protein sequence ID" value="SGZ00049.1"/>
    <property type="molecule type" value="Genomic_DNA"/>
</dbReference>
<keyword evidence="2" id="KW-1185">Reference proteome</keyword>
<reference evidence="1 2" key="1">
    <citation type="submission" date="2016-11" db="EMBL/GenBank/DDBJ databases">
        <authorList>
            <person name="Klemetsen T."/>
        </authorList>
    </citation>
    <scope>NUCLEOTIDE SEQUENCE [LARGE SCALE GENOMIC DNA]</scope>
    <source>
        <strain evidence="1">MT 2528</strain>
    </source>
</reference>
<sequence length="40" mass="4379">MNLFLGSVGCVFSGVRGEFTIFGFDCVSVIMDLTCLQNEE</sequence>
<protein>
    <submittedName>
        <fullName evidence="1">Uncharacterized protein</fullName>
    </submittedName>
</protein>